<dbReference type="SUPFAM" id="SSF47598">
    <property type="entry name" value="Ribbon-helix-helix"/>
    <property type="match status" value="1"/>
</dbReference>
<evidence type="ECO:0000313" key="2">
    <source>
        <dbReference type="EMBL" id="GMA34897.1"/>
    </source>
</evidence>
<dbReference type="Proteomes" id="UP001157125">
    <property type="component" value="Unassembled WGS sequence"/>
</dbReference>
<organism evidence="2 3">
    <name type="scientific">Demequina litorisediminis</name>
    <dbReference type="NCBI Taxonomy" id="1849022"/>
    <lineage>
        <taxon>Bacteria</taxon>
        <taxon>Bacillati</taxon>
        <taxon>Actinomycetota</taxon>
        <taxon>Actinomycetes</taxon>
        <taxon>Micrococcales</taxon>
        <taxon>Demequinaceae</taxon>
        <taxon>Demequina</taxon>
    </lineage>
</organism>
<keyword evidence="3" id="KW-1185">Reference proteome</keyword>
<evidence type="ECO:0008006" key="4">
    <source>
        <dbReference type="Google" id="ProtNLM"/>
    </source>
</evidence>
<dbReference type="InterPro" id="IPR008651">
    <property type="entry name" value="Uncharacterised_HicB"/>
</dbReference>
<accession>A0ABQ6ID12</accession>
<dbReference type="InterPro" id="IPR013321">
    <property type="entry name" value="Arc_rbn_hlx_hlx"/>
</dbReference>
<evidence type="ECO:0000313" key="3">
    <source>
        <dbReference type="Proteomes" id="UP001157125"/>
    </source>
</evidence>
<dbReference type="Pfam" id="PF05534">
    <property type="entry name" value="HicB"/>
    <property type="match status" value="1"/>
</dbReference>
<protein>
    <recommendedName>
        <fullName evidence="4">HicB family protein</fullName>
    </recommendedName>
</protein>
<proteinExistence type="predicted"/>
<dbReference type="Gene3D" id="1.10.1220.10">
    <property type="entry name" value="Met repressor-like"/>
    <property type="match status" value="1"/>
</dbReference>
<dbReference type="RefSeq" id="WP_284327655.1">
    <property type="nucleotide sequence ID" value="NZ_BSUN01000001.1"/>
</dbReference>
<dbReference type="EMBL" id="BSUN01000001">
    <property type="protein sequence ID" value="GMA34897.1"/>
    <property type="molecule type" value="Genomic_DNA"/>
</dbReference>
<feature type="region of interest" description="Disordered" evidence="1">
    <location>
        <begin position="46"/>
        <end position="66"/>
    </location>
</feature>
<evidence type="ECO:0000256" key="1">
    <source>
        <dbReference type="SAM" id="MobiDB-lite"/>
    </source>
</evidence>
<reference evidence="3" key="1">
    <citation type="journal article" date="2019" name="Int. J. Syst. Evol. Microbiol.">
        <title>The Global Catalogue of Microorganisms (GCM) 10K type strain sequencing project: providing services to taxonomists for standard genome sequencing and annotation.</title>
        <authorList>
            <consortium name="The Broad Institute Genomics Platform"/>
            <consortium name="The Broad Institute Genome Sequencing Center for Infectious Disease"/>
            <person name="Wu L."/>
            <person name="Ma J."/>
        </authorList>
    </citation>
    <scope>NUCLEOTIDE SEQUENCE [LARGE SCALE GENOMIC DNA]</scope>
    <source>
        <strain evidence="3">NBRC 112299</strain>
    </source>
</reference>
<name>A0ABQ6ID12_9MICO</name>
<gene>
    <name evidence="2" type="ORF">GCM10025876_11010</name>
</gene>
<comment type="caution">
    <text evidence="2">The sequence shown here is derived from an EMBL/GenBank/DDBJ whole genome shotgun (WGS) entry which is preliminary data.</text>
</comment>
<sequence>MAADDEATSRTTLRLPDALKQQAEGAAAAEGLSLNTWLVRAVAAAVNPGPQSRRGRSAASYQGWVR</sequence>
<dbReference type="InterPro" id="IPR010985">
    <property type="entry name" value="Ribbon_hlx_hlx"/>
</dbReference>